<keyword evidence="3" id="KW-1185">Reference proteome</keyword>
<gene>
    <name evidence="2" type="ORF">DDR56_01375</name>
</gene>
<evidence type="ECO:0000313" key="2">
    <source>
        <dbReference type="EMBL" id="NPT29237.1"/>
    </source>
</evidence>
<reference evidence="2 3" key="1">
    <citation type="submission" date="2018-04" db="EMBL/GenBank/DDBJ databases">
        <authorList>
            <person name="Li G."/>
            <person name="Du W."/>
            <person name="Bai Y."/>
        </authorList>
    </citation>
    <scope>NUCLEOTIDE SEQUENCE [LARGE SCALE GENOMIC DNA]</scope>
    <source>
        <strain evidence="2 3">YYYZ-3</strain>
    </source>
</reference>
<protein>
    <submittedName>
        <fullName evidence="2">Uncharacterized protein</fullName>
    </submittedName>
</protein>
<accession>A0ABX2B5T9</accession>
<name>A0ABX2B5T9_9GAMM</name>
<organism evidence="2 3">
    <name type="scientific">Vreelandella venusta</name>
    <dbReference type="NCBI Taxonomy" id="44935"/>
    <lineage>
        <taxon>Bacteria</taxon>
        <taxon>Pseudomonadati</taxon>
        <taxon>Pseudomonadota</taxon>
        <taxon>Gammaproteobacteria</taxon>
        <taxon>Oceanospirillales</taxon>
        <taxon>Halomonadaceae</taxon>
        <taxon>Vreelandella</taxon>
    </lineage>
</organism>
<evidence type="ECO:0000256" key="1">
    <source>
        <dbReference type="SAM" id="Phobius"/>
    </source>
</evidence>
<evidence type="ECO:0000313" key="3">
    <source>
        <dbReference type="Proteomes" id="UP001318401"/>
    </source>
</evidence>
<dbReference type="Proteomes" id="UP001318401">
    <property type="component" value="Unassembled WGS sequence"/>
</dbReference>
<feature type="transmembrane region" description="Helical" evidence="1">
    <location>
        <begin position="162"/>
        <end position="180"/>
    </location>
</feature>
<dbReference type="EMBL" id="QDKN01000001">
    <property type="protein sequence ID" value="NPT29237.1"/>
    <property type="molecule type" value="Genomic_DNA"/>
</dbReference>
<comment type="caution">
    <text evidence="2">The sequence shown here is derived from an EMBL/GenBank/DDBJ whole genome shotgun (WGS) entry which is preliminary data.</text>
</comment>
<keyword evidence="1" id="KW-0812">Transmembrane</keyword>
<keyword evidence="1" id="KW-1133">Transmembrane helix</keyword>
<feature type="transmembrane region" description="Helical" evidence="1">
    <location>
        <begin position="186"/>
        <end position="205"/>
    </location>
</feature>
<dbReference type="RefSeq" id="WP_125745659.1">
    <property type="nucleotide sequence ID" value="NZ_CP034367.1"/>
</dbReference>
<keyword evidence="1" id="KW-0472">Membrane</keyword>
<proteinExistence type="predicted"/>
<sequence>MIDFVFGDEDLVRLPAYVKYIVFLYVVANEVLVTHETGQIEKLEAAISKIITAKEMYRESNKSIGDLIDIYFKQYDSFWRFRILEERVFQKNEEKVEEKISDCLKEKYDVLDRLDRRISENKDILEGIEDNTGFTALFSGLNKYATMLKKELRRASNEVRNIKYLLFLTPAVSMLLSLIVEVEYGFYISVVSIMVVLGLFLKVGLRKEDQYEQLLSKVENRVAIAVFHKYRLKEMEESEGRIANEKFHSFIYSELETSDWNAPDVGEGLLKILKELKGK</sequence>